<sequence>MLVESLICSPTPSYPYHIAAKRYFVRSHRGAMEQRCDGYDKDLTLIFLHPTSFPKEIWEPTIEALLHEHDLWGARIREAYAIDCPNHGVAAVLNDGLLGDCAAGTKLFAECAMQFLLNGPSLSTPVDFSKRNLVGIGHSIGGVAVILMQAMAIPIKFRSIILVEPMLDANPGDGYEQLRTRLVRSAYKRKDVWNNRGEAAAYFRNTVRWHPRILDIFIKYGIRDHPTHTHEVSPFDGVTLACTRDQEALMYRDKDGATTPIQDLNVICNRIPVHVIFGGNPDYLPQSTQDGLTDPKSGRRFASVTRIPNTGHLVRICLLIPLCDDTEHMLAPPAGPCGVGCRIVSGHSVLC</sequence>
<dbReference type="OrthoDB" id="94039at2759"/>
<proteinExistence type="predicted"/>
<feature type="domain" description="AB hydrolase-1" evidence="1">
    <location>
        <begin position="45"/>
        <end position="314"/>
    </location>
</feature>
<comment type="caution">
    <text evidence="2">The sequence shown here is derived from an EMBL/GenBank/DDBJ whole genome shotgun (WGS) entry which is preliminary data.</text>
</comment>
<dbReference type="Pfam" id="PF12697">
    <property type="entry name" value="Abhydrolase_6"/>
    <property type="match status" value="1"/>
</dbReference>
<evidence type="ECO:0000259" key="1">
    <source>
        <dbReference type="Pfam" id="PF12697"/>
    </source>
</evidence>
<dbReference type="GO" id="GO:0016787">
    <property type="term" value="F:hydrolase activity"/>
    <property type="evidence" value="ECO:0007669"/>
    <property type="project" value="UniProtKB-KW"/>
</dbReference>
<dbReference type="InterPro" id="IPR029058">
    <property type="entry name" value="AB_hydrolase_fold"/>
</dbReference>
<dbReference type="AlphaFoldDB" id="A0A9P6HU66"/>
<accession>A0A9P6HU66</accession>
<keyword evidence="2" id="KW-0378">Hydrolase</keyword>
<dbReference type="Proteomes" id="UP000736335">
    <property type="component" value="Unassembled WGS sequence"/>
</dbReference>
<evidence type="ECO:0000313" key="3">
    <source>
        <dbReference type="Proteomes" id="UP000736335"/>
    </source>
</evidence>
<dbReference type="EMBL" id="WIUZ02000001">
    <property type="protein sequence ID" value="KAF9793267.1"/>
    <property type="molecule type" value="Genomic_DNA"/>
</dbReference>
<dbReference type="Gene3D" id="3.40.50.1820">
    <property type="entry name" value="alpha/beta hydrolase"/>
    <property type="match status" value="1"/>
</dbReference>
<evidence type="ECO:0000313" key="2">
    <source>
        <dbReference type="EMBL" id="KAF9793267.1"/>
    </source>
</evidence>
<keyword evidence="3" id="KW-1185">Reference proteome</keyword>
<reference evidence="2" key="2">
    <citation type="submission" date="2020-11" db="EMBL/GenBank/DDBJ databases">
        <authorList>
            <consortium name="DOE Joint Genome Institute"/>
            <person name="Kuo A."/>
            <person name="Miyauchi S."/>
            <person name="Kiss E."/>
            <person name="Drula E."/>
            <person name="Kohler A."/>
            <person name="Sanchez-Garcia M."/>
            <person name="Andreopoulos B."/>
            <person name="Barry K.W."/>
            <person name="Bonito G."/>
            <person name="Buee M."/>
            <person name="Carver A."/>
            <person name="Chen C."/>
            <person name="Cichocki N."/>
            <person name="Clum A."/>
            <person name="Culley D."/>
            <person name="Crous P.W."/>
            <person name="Fauchery L."/>
            <person name="Girlanda M."/>
            <person name="Hayes R."/>
            <person name="Keri Z."/>
            <person name="Labutti K."/>
            <person name="Lipzen A."/>
            <person name="Lombard V."/>
            <person name="Magnuson J."/>
            <person name="Maillard F."/>
            <person name="Morin E."/>
            <person name="Murat C."/>
            <person name="Nolan M."/>
            <person name="Ohm R."/>
            <person name="Pangilinan J."/>
            <person name="Pereira M."/>
            <person name="Perotto S."/>
            <person name="Peter M."/>
            <person name="Riley R."/>
            <person name="Sitrit Y."/>
            <person name="Stielow B."/>
            <person name="Szollosi G."/>
            <person name="Zifcakova L."/>
            <person name="Stursova M."/>
            <person name="Spatafora J.W."/>
            <person name="Tedersoo L."/>
            <person name="Vaario L.-M."/>
            <person name="Yamada A."/>
            <person name="Yan M."/>
            <person name="Wang P."/>
            <person name="Xu J."/>
            <person name="Bruns T."/>
            <person name="Baldrian P."/>
            <person name="Vilgalys R."/>
            <person name="Henrissat B."/>
            <person name="Grigoriev I.V."/>
            <person name="Hibbett D."/>
            <person name="Nagy L.G."/>
            <person name="Martin F.M."/>
        </authorList>
    </citation>
    <scope>NUCLEOTIDE SEQUENCE</scope>
    <source>
        <strain evidence="2">UH-Tt-Lm1</strain>
    </source>
</reference>
<organism evidence="2 3">
    <name type="scientific">Thelephora terrestris</name>
    <dbReference type="NCBI Taxonomy" id="56493"/>
    <lineage>
        <taxon>Eukaryota</taxon>
        <taxon>Fungi</taxon>
        <taxon>Dikarya</taxon>
        <taxon>Basidiomycota</taxon>
        <taxon>Agaricomycotina</taxon>
        <taxon>Agaricomycetes</taxon>
        <taxon>Thelephorales</taxon>
        <taxon>Thelephoraceae</taxon>
        <taxon>Thelephora</taxon>
    </lineage>
</organism>
<gene>
    <name evidence="2" type="ORF">BJ322DRAFT_997499</name>
</gene>
<protein>
    <submittedName>
        <fullName evidence="2">Alpha/beta hydrolase family-domain-containing protein</fullName>
    </submittedName>
</protein>
<dbReference type="InterPro" id="IPR000073">
    <property type="entry name" value="AB_hydrolase_1"/>
</dbReference>
<reference evidence="2" key="1">
    <citation type="journal article" date="2020" name="Nat. Commun.">
        <title>Large-scale genome sequencing of mycorrhizal fungi provides insights into the early evolution of symbiotic traits.</title>
        <authorList>
            <person name="Miyauchi S."/>
            <person name="Kiss E."/>
            <person name="Kuo A."/>
            <person name="Drula E."/>
            <person name="Kohler A."/>
            <person name="Sanchez-Garcia M."/>
            <person name="Morin E."/>
            <person name="Andreopoulos B."/>
            <person name="Barry K.W."/>
            <person name="Bonito G."/>
            <person name="Buee M."/>
            <person name="Carver A."/>
            <person name="Chen C."/>
            <person name="Cichocki N."/>
            <person name="Clum A."/>
            <person name="Culley D."/>
            <person name="Crous P.W."/>
            <person name="Fauchery L."/>
            <person name="Girlanda M."/>
            <person name="Hayes R.D."/>
            <person name="Keri Z."/>
            <person name="LaButti K."/>
            <person name="Lipzen A."/>
            <person name="Lombard V."/>
            <person name="Magnuson J."/>
            <person name="Maillard F."/>
            <person name="Murat C."/>
            <person name="Nolan M."/>
            <person name="Ohm R.A."/>
            <person name="Pangilinan J."/>
            <person name="Pereira M.F."/>
            <person name="Perotto S."/>
            <person name="Peter M."/>
            <person name="Pfister S."/>
            <person name="Riley R."/>
            <person name="Sitrit Y."/>
            <person name="Stielow J.B."/>
            <person name="Szollosi G."/>
            <person name="Zifcakova L."/>
            <person name="Stursova M."/>
            <person name="Spatafora J.W."/>
            <person name="Tedersoo L."/>
            <person name="Vaario L.M."/>
            <person name="Yamada A."/>
            <person name="Yan M."/>
            <person name="Wang P."/>
            <person name="Xu J."/>
            <person name="Bruns T."/>
            <person name="Baldrian P."/>
            <person name="Vilgalys R."/>
            <person name="Dunand C."/>
            <person name="Henrissat B."/>
            <person name="Grigoriev I.V."/>
            <person name="Hibbett D."/>
            <person name="Nagy L.G."/>
            <person name="Martin F.M."/>
        </authorList>
    </citation>
    <scope>NUCLEOTIDE SEQUENCE</scope>
    <source>
        <strain evidence="2">UH-Tt-Lm1</strain>
    </source>
</reference>
<name>A0A9P6HU66_9AGAM</name>
<dbReference type="SUPFAM" id="SSF53474">
    <property type="entry name" value="alpha/beta-Hydrolases"/>
    <property type="match status" value="1"/>
</dbReference>